<gene>
    <name evidence="8" type="ordered locus">Ctha_2578</name>
</gene>
<evidence type="ECO:0000256" key="1">
    <source>
        <dbReference type="ARBA" id="ARBA00004141"/>
    </source>
</evidence>
<comment type="subcellular location">
    <subcellularLocation>
        <location evidence="1">Membrane</location>
        <topology evidence="1">Multi-pass membrane protein</topology>
    </subcellularLocation>
</comment>
<feature type="transmembrane region" description="Helical" evidence="6">
    <location>
        <begin position="39"/>
        <end position="58"/>
    </location>
</feature>
<dbReference type="KEGG" id="cts:Ctha_2578"/>
<keyword evidence="5 6" id="KW-0472">Membrane</keyword>
<dbReference type="SUPFAM" id="SSF103473">
    <property type="entry name" value="MFS general substrate transporter"/>
    <property type="match status" value="1"/>
</dbReference>
<evidence type="ECO:0000256" key="4">
    <source>
        <dbReference type="ARBA" id="ARBA00022989"/>
    </source>
</evidence>
<dbReference type="GO" id="GO:0022857">
    <property type="term" value="F:transmembrane transporter activity"/>
    <property type="evidence" value="ECO:0007669"/>
    <property type="project" value="InterPro"/>
</dbReference>
<evidence type="ECO:0000313" key="9">
    <source>
        <dbReference type="Proteomes" id="UP000001208"/>
    </source>
</evidence>
<dbReference type="eggNOG" id="COG2814">
    <property type="taxonomic scope" value="Bacteria"/>
</dbReference>
<feature type="transmembrane region" description="Helical" evidence="6">
    <location>
        <begin position="7"/>
        <end position="27"/>
    </location>
</feature>
<feature type="transmembrane region" description="Helical" evidence="6">
    <location>
        <begin position="213"/>
        <end position="232"/>
    </location>
</feature>
<evidence type="ECO:0000259" key="7">
    <source>
        <dbReference type="PROSITE" id="PS50850"/>
    </source>
</evidence>
<dbReference type="PRINTS" id="PR01035">
    <property type="entry name" value="TCRTETA"/>
</dbReference>
<feature type="transmembrane region" description="Helical" evidence="6">
    <location>
        <begin position="299"/>
        <end position="324"/>
    </location>
</feature>
<name>B3QY61_CHLT3</name>
<dbReference type="PANTHER" id="PTHR23504">
    <property type="entry name" value="MAJOR FACILITATOR SUPERFAMILY DOMAIN-CONTAINING PROTEIN 10"/>
    <property type="match status" value="1"/>
</dbReference>
<dbReference type="PANTHER" id="PTHR23504:SF15">
    <property type="entry name" value="MAJOR FACILITATOR SUPERFAMILY (MFS) PROFILE DOMAIN-CONTAINING PROTEIN"/>
    <property type="match status" value="1"/>
</dbReference>
<dbReference type="CDD" id="cd17330">
    <property type="entry name" value="MFS_SLC46_TetA_like"/>
    <property type="match status" value="1"/>
</dbReference>
<keyword evidence="9" id="KW-1185">Reference proteome</keyword>
<feature type="transmembrane region" description="Helical" evidence="6">
    <location>
        <begin position="70"/>
        <end position="86"/>
    </location>
</feature>
<feature type="transmembrane region" description="Helical" evidence="6">
    <location>
        <begin position="92"/>
        <end position="116"/>
    </location>
</feature>
<keyword evidence="2" id="KW-0813">Transport</keyword>
<feature type="transmembrane region" description="Helical" evidence="6">
    <location>
        <begin position="244"/>
        <end position="263"/>
    </location>
</feature>
<feature type="transmembrane region" description="Helical" evidence="6">
    <location>
        <begin position="128"/>
        <end position="147"/>
    </location>
</feature>
<evidence type="ECO:0000256" key="3">
    <source>
        <dbReference type="ARBA" id="ARBA00022692"/>
    </source>
</evidence>
<dbReference type="InterPro" id="IPR020846">
    <property type="entry name" value="MFS_dom"/>
</dbReference>
<sequence length="398" mass="42760">MKKSPLVVLFFTVFIDLVGFGIVLPLLPTYAKDIGATPLEIGLIAASFSVMQFFFSPIWGSKSDQIGRRPIILISVAASAISYLIFSQSDTVALLLISRVLAGIGSANISATQAYITDVTDSANRSKAMGMIGAAFGLGFVLGPPLGGFLKTFYGISMVGYVATALTLLDLILAFIFLPESIKEKKPKTKIQLFSFDKMLDAFKRPAVSRIMITNFLFLFAFVNMQVSAALLWKEYFSVTDQSIGYLFAFVGVVSVIVQGFLIGKLTKKYGERKVFLLGNIIMALGLIFIPYIPTDSLFSLGLIFLAMLAIGNGLAVPVSTSLISLYTPHHEQGEILGISQSVGSFARILGPFSGSLLYGVEIHAPYLVGGALVLVGSLVASTLFQYEVEITPSSVSS</sequence>
<proteinExistence type="predicted"/>
<reference evidence="8 9" key="1">
    <citation type="submission" date="2008-06" db="EMBL/GenBank/DDBJ databases">
        <title>Complete sequence of Chloroherpeton thalassium ATCC 35110.</title>
        <authorList>
            <consortium name="US DOE Joint Genome Institute"/>
            <person name="Lucas S."/>
            <person name="Copeland A."/>
            <person name="Lapidus A."/>
            <person name="Glavina del Rio T."/>
            <person name="Dalin E."/>
            <person name="Tice H."/>
            <person name="Bruce D."/>
            <person name="Goodwin L."/>
            <person name="Pitluck S."/>
            <person name="Schmutz J."/>
            <person name="Larimer F."/>
            <person name="Land M."/>
            <person name="Hauser L."/>
            <person name="Kyrpides N."/>
            <person name="Mikhailova N."/>
            <person name="Liu Z."/>
            <person name="Li T."/>
            <person name="Zhao F."/>
            <person name="Overmann J."/>
            <person name="Bryant D.A."/>
            <person name="Richardson P."/>
        </authorList>
    </citation>
    <scope>NUCLEOTIDE SEQUENCE [LARGE SCALE GENOMIC DNA]</scope>
    <source>
        <strain evidence="9">ATCC 35110 / GB-78</strain>
    </source>
</reference>
<keyword evidence="3 6" id="KW-0812">Transmembrane</keyword>
<dbReference type="Proteomes" id="UP000001208">
    <property type="component" value="Chromosome"/>
</dbReference>
<dbReference type="Pfam" id="PF07690">
    <property type="entry name" value="MFS_1"/>
    <property type="match status" value="1"/>
</dbReference>
<evidence type="ECO:0000256" key="6">
    <source>
        <dbReference type="SAM" id="Phobius"/>
    </source>
</evidence>
<feature type="domain" description="Major facilitator superfamily (MFS) profile" evidence="7">
    <location>
        <begin position="5"/>
        <end position="389"/>
    </location>
</feature>
<dbReference type="EMBL" id="CP001100">
    <property type="protein sequence ID" value="ACF15027.1"/>
    <property type="molecule type" value="Genomic_DNA"/>
</dbReference>
<organism evidence="8 9">
    <name type="scientific">Chloroherpeton thalassium (strain ATCC 35110 / GB-78)</name>
    <dbReference type="NCBI Taxonomy" id="517418"/>
    <lineage>
        <taxon>Bacteria</taxon>
        <taxon>Pseudomonadati</taxon>
        <taxon>Chlorobiota</taxon>
        <taxon>Chlorobiia</taxon>
        <taxon>Chlorobiales</taxon>
        <taxon>Chloroherpetonaceae</taxon>
        <taxon>Chloroherpeton</taxon>
    </lineage>
</organism>
<dbReference type="InterPro" id="IPR001958">
    <property type="entry name" value="Tet-R_TetA/multi-R_MdtG-like"/>
</dbReference>
<accession>B3QY61</accession>
<feature type="transmembrane region" description="Helical" evidence="6">
    <location>
        <begin position="275"/>
        <end position="293"/>
    </location>
</feature>
<evidence type="ECO:0000313" key="8">
    <source>
        <dbReference type="EMBL" id="ACF15027.1"/>
    </source>
</evidence>
<dbReference type="InterPro" id="IPR036259">
    <property type="entry name" value="MFS_trans_sf"/>
</dbReference>
<evidence type="ECO:0000256" key="2">
    <source>
        <dbReference type="ARBA" id="ARBA00022448"/>
    </source>
</evidence>
<dbReference type="PROSITE" id="PS50850">
    <property type="entry name" value="MFS"/>
    <property type="match status" value="1"/>
</dbReference>
<feature type="transmembrane region" description="Helical" evidence="6">
    <location>
        <begin position="153"/>
        <end position="178"/>
    </location>
</feature>
<evidence type="ECO:0000256" key="5">
    <source>
        <dbReference type="ARBA" id="ARBA00023136"/>
    </source>
</evidence>
<dbReference type="InterPro" id="IPR011701">
    <property type="entry name" value="MFS"/>
</dbReference>
<dbReference type="Gene3D" id="1.20.1250.20">
    <property type="entry name" value="MFS general substrate transporter like domains"/>
    <property type="match status" value="1"/>
</dbReference>
<dbReference type="OrthoDB" id="9793283at2"/>
<dbReference type="HOGENOM" id="CLU_001265_10_11_10"/>
<protein>
    <submittedName>
        <fullName evidence="8">Major facilitator superfamily MFS_1</fullName>
    </submittedName>
</protein>
<dbReference type="GO" id="GO:0016020">
    <property type="term" value="C:membrane"/>
    <property type="evidence" value="ECO:0007669"/>
    <property type="project" value="UniProtKB-SubCell"/>
</dbReference>
<keyword evidence="4 6" id="KW-1133">Transmembrane helix</keyword>
<dbReference type="RefSeq" id="WP_012501109.1">
    <property type="nucleotide sequence ID" value="NC_011026.1"/>
</dbReference>
<dbReference type="AlphaFoldDB" id="B3QY61"/>
<feature type="transmembrane region" description="Helical" evidence="6">
    <location>
        <begin position="365"/>
        <end position="385"/>
    </location>
</feature>